<sequence length="132" mass="13981">MFAMLGGGAAPGALDIQFANLRSQKGLIRICLTAYPKNFPGCTDDRNAITRSVHASDGRTHITGLPSGDYALALIHDENSNAKLDTFAGIPKEGIGFSRNPTLGFGPPKFAAAQFGMSTGTVTQSVKMKYFL</sequence>
<keyword evidence="2" id="KW-1185">Reference proteome</keyword>
<evidence type="ECO:0000313" key="2">
    <source>
        <dbReference type="Proteomes" id="UP000549617"/>
    </source>
</evidence>
<protein>
    <submittedName>
        <fullName evidence="1">Uncharacterized protein (DUF2141 family)</fullName>
    </submittedName>
</protein>
<name>A0A7W9EEH0_9SPHN</name>
<dbReference type="InterPro" id="IPR018673">
    <property type="entry name" value="DUF2141"/>
</dbReference>
<gene>
    <name evidence="1" type="ORF">FHS49_000657</name>
</gene>
<dbReference type="EMBL" id="JACIJC010000001">
    <property type="protein sequence ID" value="MBB5684666.1"/>
    <property type="molecule type" value="Genomic_DNA"/>
</dbReference>
<dbReference type="AlphaFoldDB" id="A0A7W9EEH0"/>
<dbReference type="Pfam" id="PF09912">
    <property type="entry name" value="DUF2141"/>
    <property type="match status" value="1"/>
</dbReference>
<comment type="caution">
    <text evidence="1">The sequence shown here is derived from an EMBL/GenBank/DDBJ whole genome shotgun (WGS) entry which is preliminary data.</text>
</comment>
<dbReference type="Proteomes" id="UP000549617">
    <property type="component" value="Unassembled WGS sequence"/>
</dbReference>
<reference evidence="1 2" key="1">
    <citation type="submission" date="2020-08" db="EMBL/GenBank/DDBJ databases">
        <title>Genomic Encyclopedia of Type Strains, Phase IV (KMG-IV): sequencing the most valuable type-strain genomes for metagenomic binning, comparative biology and taxonomic classification.</title>
        <authorList>
            <person name="Goeker M."/>
        </authorList>
    </citation>
    <scope>NUCLEOTIDE SEQUENCE [LARGE SCALE GENOMIC DNA]</scope>
    <source>
        <strain evidence="1 2">DSM 25079</strain>
    </source>
</reference>
<proteinExistence type="predicted"/>
<evidence type="ECO:0000313" key="1">
    <source>
        <dbReference type="EMBL" id="MBB5684666.1"/>
    </source>
</evidence>
<accession>A0A7W9EEH0</accession>
<organism evidence="1 2">
    <name type="scientific">Sphingobium boeckii</name>
    <dbReference type="NCBI Taxonomy" id="1082345"/>
    <lineage>
        <taxon>Bacteria</taxon>
        <taxon>Pseudomonadati</taxon>
        <taxon>Pseudomonadota</taxon>
        <taxon>Alphaproteobacteria</taxon>
        <taxon>Sphingomonadales</taxon>
        <taxon>Sphingomonadaceae</taxon>
        <taxon>Sphingobium</taxon>
    </lineage>
</organism>